<organism evidence="5 6">
    <name type="scientific">Mycoplasmopsis columboralis</name>
    <dbReference type="NCBI Taxonomy" id="171282"/>
    <lineage>
        <taxon>Bacteria</taxon>
        <taxon>Bacillati</taxon>
        <taxon>Mycoplasmatota</taxon>
        <taxon>Mycoplasmoidales</taxon>
        <taxon>Metamycoplasmataceae</taxon>
        <taxon>Mycoplasmopsis</taxon>
    </lineage>
</organism>
<dbReference type="CDD" id="cd17933">
    <property type="entry name" value="DEXSc_RecD-like"/>
    <property type="match status" value="1"/>
</dbReference>
<sequence>MNNQIIQGSFVKILKGGKEYNWALLMFKPQDGSKTFVVYARNNVPNLFVQYEITLSTNSKSYDNKILNSYIPIIASKEINWEEYFAKHIPLIGKTTAKKINDLYGSDIFLLIKELDEHHEELLEVLSEKQIKSFVDYYSKNSHVVDSLMVNNSENDIKFFYANNLQSFYEKLVSLIKNKEPLIEKFALTSPYSLYFDYGLELNDVDKFALALDVHYQNNKNEFSNDRFEAYVDSLLKEKENNNSTLILINEVASDVAKILDFPKSDIIERFKFLIAHQKLRLRQINSTNYLTRNETFLKEQLIIKTLQKIKEKKPTELTFTANEEFEKLSNEQKEAFYHFLNENISVVSGGPGTGKSHLIHFINQTLIQNGYENLNDYFIVAPTGRAATNVSIKIKEQCKTIHSMLKIDRNERDVDEETLRDLKNTKIIVIDEFSMVNVNIFAKLLYACPNLEKLVLIGDVEQLPAIGPGNLLEEIIKFNLAKTTFLEKNFRSEYKEIVEHFNAIKHNQIPVFKKNIVDLIQYDSNIFTDKVVDLFVEQTKDFSLDNVILLTPSYKGNAGIINLNNKIQQKINPNSQIVYTLKKFKEEINFKLNDRVIQLENRVSDDVYNGDIGYIKKVEKDKENKHNLICVEFKRDNAIIEIKYTENEFREQVNLAYGITVHKFQGSEIDSVLFVINPQYQFMTTKKLVYTATSRAIKHLTITTTNDCDYFDLLIKNSITKERILTNFEYILKGE</sequence>
<dbReference type="PANTHER" id="PTHR43788">
    <property type="entry name" value="DNA2/NAM7 HELICASE FAMILY MEMBER"/>
    <property type="match status" value="1"/>
</dbReference>
<dbReference type="SUPFAM" id="SSF52540">
    <property type="entry name" value="P-loop containing nucleoside triphosphate hydrolases"/>
    <property type="match status" value="1"/>
</dbReference>
<dbReference type="Gene3D" id="2.30.30.940">
    <property type="match status" value="1"/>
</dbReference>
<dbReference type="Gene3D" id="3.40.50.300">
    <property type="entry name" value="P-loop containing nucleotide triphosphate hydrolases"/>
    <property type="match status" value="2"/>
</dbReference>
<name>A0A449B6U9_9BACT</name>
<dbReference type="InterPro" id="IPR027417">
    <property type="entry name" value="P-loop_NTPase"/>
</dbReference>
<dbReference type="EC" id="3.1.11.5" evidence="5"/>
<protein>
    <submittedName>
        <fullName evidence="5">Exodeoxyribonuclease V C-terminal</fullName>
        <ecNumber evidence="5">3.1.11.5</ecNumber>
    </submittedName>
</protein>
<gene>
    <name evidence="5" type="primary">recD</name>
    <name evidence="5" type="ORF">NCTC10179_00500</name>
</gene>
<dbReference type="GO" id="GO:0003678">
    <property type="term" value="F:DNA helicase activity"/>
    <property type="evidence" value="ECO:0007669"/>
    <property type="project" value="UniProtKB-ARBA"/>
</dbReference>
<dbReference type="InterPro" id="IPR041451">
    <property type="entry name" value="RecD2_SH13"/>
</dbReference>
<dbReference type="Pfam" id="PF18335">
    <property type="entry name" value="SH3_13"/>
    <property type="match status" value="1"/>
</dbReference>
<dbReference type="CDD" id="cd18809">
    <property type="entry name" value="SF1_C_RecD"/>
    <property type="match status" value="1"/>
</dbReference>
<dbReference type="AlphaFoldDB" id="A0A449B6U9"/>
<dbReference type="GO" id="GO:0005524">
    <property type="term" value="F:ATP binding"/>
    <property type="evidence" value="ECO:0007669"/>
    <property type="project" value="UniProtKB-KW"/>
</dbReference>
<dbReference type="Proteomes" id="UP000289497">
    <property type="component" value="Chromosome"/>
</dbReference>
<evidence type="ECO:0000256" key="2">
    <source>
        <dbReference type="ARBA" id="ARBA00022840"/>
    </source>
</evidence>
<keyword evidence="6" id="KW-1185">Reference proteome</keyword>
<evidence type="ECO:0000313" key="6">
    <source>
        <dbReference type="Proteomes" id="UP000289497"/>
    </source>
</evidence>
<feature type="domain" description="ATP-dependent RecD2 DNA helicase SH3" evidence="4">
    <location>
        <begin position="564"/>
        <end position="634"/>
    </location>
</feature>
<keyword evidence="2" id="KW-0067">ATP-binding</keyword>
<dbReference type="PANTHER" id="PTHR43788:SF6">
    <property type="entry name" value="DNA HELICASE B"/>
    <property type="match status" value="1"/>
</dbReference>
<dbReference type="EMBL" id="LR215039">
    <property type="protein sequence ID" value="VEU76324.1"/>
    <property type="molecule type" value="Genomic_DNA"/>
</dbReference>
<keyword evidence="5" id="KW-0378">Hydrolase</keyword>
<dbReference type="Pfam" id="PF13245">
    <property type="entry name" value="AAA_19"/>
    <property type="match status" value="1"/>
</dbReference>
<feature type="domain" description="UvrD-like helicase C-terminal" evidence="3">
    <location>
        <begin position="657"/>
        <end position="703"/>
    </location>
</feature>
<evidence type="ECO:0000259" key="3">
    <source>
        <dbReference type="Pfam" id="PF13538"/>
    </source>
</evidence>
<dbReference type="Pfam" id="PF13538">
    <property type="entry name" value="UvrD_C_2"/>
    <property type="match status" value="1"/>
</dbReference>
<evidence type="ECO:0000259" key="4">
    <source>
        <dbReference type="Pfam" id="PF18335"/>
    </source>
</evidence>
<dbReference type="KEGG" id="mcou:NCTC10179_00500"/>
<dbReference type="InterPro" id="IPR027785">
    <property type="entry name" value="UvrD-like_helicase_C"/>
</dbReference>
<dbReference type="OrthoDB" id="9803432at2"/>
<evidence type="ECO:0000313" key="5">
    <source>
        <dbReference type="EMBL" id="VEU76324.1"/>
    </source>
</evidence>
<dbReference type="GO" id="GO:0008854">
    <property type="term" value="F:exodeoxyribonuclease V activity"/>
    <property type="evidence" value="ECO:0007669"/>
    <property type="project" value="UniProtKB-EC"/>
</dbReference>
<dbReference type="RefSeq" id="WP_036434971.1">
    <property type="nucleotide sequence ID" value="NZ_LR215039.1"/>
</dbReference>
<reference evidence="5 6" key="1">
    <citation type="submission" date="2019-01" db="EMBL/GenBank/DDBJ databases">
        <authorList>
            <consortium name="Pathogen Informatics"/>
        </authorList>
    </citation>
    <scope>NUCLEOTIDE SEQUENCE [LARGE SCALE GENOMIC DNA]</scope>
    <source>
        <strain evidence="5 6">NCTC10179</strain>
    </source>
</reference>
<proteinExistence type="predicted"/>
<evidence type="ECO:0000256" key="1">
    <source>
        <dbReference type="ARBA" id="ARBA00022741"/>
    </source>
</evidence>
<keyword evidence="1" id="KW-0547">Nucleotide-binding</keyword>
<dbReference type="InterPro" id="IPR050534">
    <property type="entry name" value="Coronavir_polyprotein_1ab"/>
</dbReference>
<accession>A0A449B6U9</accession>